<evidence type="ECO:0000313" key="2">
    <source>
        <dbReference type="EMBL" id="CAF4498992.1"/>
    </source>
</evidence>
<dbReference type="Proteomes" id="UP000663838">
    <property type="component" value="Unassembled WGS sequence"/>
</dbReference>
<gene>
    <name evidence="1" type="ORF">TIS948_LOCUS12484</name>
    <name evidence="3" type="ORF">TOA249_LOCUS31768</name>
    <name evidence="2" type="ORF">UJA718_LOCUS26183</name>
</gene>
<evidence type="ECO:0000313" key="3">
    <source>
        <dbReference type="EMBL" id="CAF4916290.1"/>
    </source>
</evidence>
<accession>A0A821W4M2</accession>
<proteinExistence type="predicted"/>
<dbReference type="InterPro" id="IPR036291">
    <property type="entry name" value="NAD(P)-bd_dom_sf"/>
</dbReference>
<dbReference type="Gene3D" id="3.40.50.720">
    <property type="entry name" value="NAD(P)-binding Rossmann-like Domain"/>
    <property type="match status" value="1"/>
</dbReference>
<name>A0A821W4M2_9BILA</name>
<evidence type="ECO:0000313" key="5">
    <source>
        <dbReference type="Proteomes" id="UP000663873"/>
    </source>
</evidence>
<dbReference type="Proteomes" id="UP000663873">
    <property type="component" value="Unassembled WGS sequence"/>
</dbReference>
<dbReference type="AlphaFoldDB" id="A0A821W4M2"/>
<organism evidence="3 4">
    <name type="scientific">Rotaria socialis</name>
    <dbReference type="NCBI Taxonomy" id="392032"/>
    <lineage>
        <taxon>Eukaryota</taxon>
        <taxon>Metazoa</taxon>
        <taxon>Spiralia</taxon>
        <taxon>Gnathifera</taxon>
        <taxon>Rotifera</taxon>
        <taxon>Eurotatoria</taxon>
        <taxon>Bdelloidea</taxon>
        <taxon>Philodinida</taxon>
        <taxon>Philodinidae</taxon>
        <taxon>Rotaria</taxon>
    </lineage>
</organism>
<dbReference type="SUPFAM" id="SSF51735">
    <property type="entry name" value="NAD(P)-binding Rossmann-fold domains"/>
    <property type="match status" value="1"/>
</dbReference>
<dbReference type="EMBL" id="CAJOBS010006787">
    <property type="protein sequence ID" value="CAF4916290.1"/>
    <property type="molecule type" value="Genomic_DNA"/>
</dbReference>
<evidence type="ECO:0000313" key="4">
    <source>
        <dbReference type="Proteomes" id="UP000663838"/>
    </source>
</evidence>
<dbReference type="PANTHER" id="PTHR43000">
    <property type="entry name" value="DTDP-D-GLUCOSE 4,6-DEHYDRATASE-RELATED"/>
    <property type="match status" value="1"/>
</dbReference>
<dbReference type="EMBL" id="CAJOBP010006705">
    <property type="protein sequence ID" value="CAF4498992.1"/>
    <property type="molecule type" value="Genomic_DNA"/>
</dbReference>
<protein>
    <submittedName>
        <fullName evidence="3">Uncharacterized protein</fullName>
    </submittedName>
</protein>
<reference evidence="3" key="1">
    <citation type="submission" date="2021-02" db="EMBL/GenBank/DDBJ databases">
        <authorList>
            <person name="Nowell W R."/>
        </authorList>
    </citation>
    <scope>NUCLEOTIDE SEQUENCE</scope>
</reference>
<sequence length="88" mass="10344">MKMIYNIGTTNQFNVLDIAQCILEKLQISKNLDDVALYVKSRSFTEKRYCTATSGLIKMLGWKEHISYDKGLEKTIHWFKSNSDYWTK</sequence>
<dbReference type="OrthoDB" id="16464at2759"/>
<keyword evidence="5" id="KW-1185">Reference proteome</keyword>
<dbReference type="EMBL" id="CAJNXB010001877">
    <property type="protein sequence ID" value="CAF3199414.1"/>
    <property type="molecule type" value="Genomic_DNA"/>
</dbReference>
<comment type="caution">
    <text evidence="3">The sequence shown here is derived from an EMBL/GenBank/DDBJ whole genome shotgun (WGS) entry which is preliminary data.</text>
</comment>
<evidence type="ECO:0000313" key="1">
    <source>
        <dbReference type="EMBL" id="CAF3199414.1"/>
    </source>
</evidence>
<dbReference type="Proteomes" id="UP000663825">
    <property type="component" value="Unassembled WGS sequence"/>
</dbReference>